<dbReference type="Pfam" id="PF00440">
    <property type="entry name" value="TetR_N"/>
    <property type="match status" value="1"/>
</dbReference>
<evidence type="ECO:0000256" key="3">
    <source>
        <dbReference type="ARBA" id="ARBA00023163"/>
    </source>
</evidence>
<dbReference type="InterPro" id="IPR050109">
    <property type="entry name" value="HTH-type_TetR-like_transc_reg"/>
</dbReference>
<dbReference type="SUPFAM" id="SSF46689">
    <property type="entry name" value="Homeodomain-like"/>
    <property type="match status" value="1"/>
</dbReference>
<evidence type="ECO:0000313" key="7">
    <source>
        <dbReference type="Proteomes" id="UP000642993"/>
    </source>
</evidence>
<sequence>MPGGRTRVTYQEAARRLLRDSVLDAVRELLDEKEWSDITMAEVARSAGVSRQTLYNEFESRQGVAQQYILRLVDHFLDEANEAVQTHVGDARGAIGDAFQRFLGAATQDPAVRWALLGRAKAEILSLITTDGWPVLERAVDRLAHIMQDNWPRLDEREAQVTAMYVGRIALSFIAIPPRAPDTMVEDFTDFVAPYLEAAYRKAKARDIAPSA</sequence>
<dbReference type="AlphaFoldDB" id="A0A927PMA2"/>
<evidence type="ECO:0000313" key="6">
    <source>
        <dbReference type="EMBL" id="MBD8506614.1"/>
    </source>
</evidence>
<reference evidence="6" key="1">
    <citation type="submission" date="2020-09" db="EMBL/GenBank/DDBJ databases">
        <title>Hoyosella lacisalsi sp. nov., a halotolerant actinobacterium isolated from soil of Lake Gudzhirganskoe.</title>
        <authorList>
            <person name="Yang Q."/>
            <person name="Guo P.Y."/>
            <person name="Liu S.W."/>
            <person name="Li F.N."/>
            <person name="Sun C.H."/>
        </authorList>
    </citation>
    <scope>NUCLEOTIDE SEQUENCE</scope>
    <source>
        <strain evidence="6">G463</strain>
    </source>
</reference>
<dbReference type="PRINTS" id="PR00455">
    <property type="entry name" value="HTHTETR"/>
</dbReference>
<dbReference type="Proteomes" id="UP000642993">
    <property type="component" value="Unassembled WGS sequence"/>
</dbReference>
<dbReference type="EMBL" id="JACYWE010000004">
    <property type="protein sequence ID" value="MBD8506614.1"/>
    <property type="molecule type" value="Genomic_DNA"/>
</dbReference>
<dbReference type="InterPro" id="IPR040611">
    <property type="entry name" value="AlkX_C"/>
</dbReference>
<keyword evidence="1" id="KW-0805">Transcription regulation</keyword>
<dbReference type="InterPro" id="IPR001647">
    <property type="entry name" value="HTH_TetR"/>
</dbReference>
<protein>
    <submittedName>
        <fullName evidence="6">TetR family transcriptional regulator</fullName>
    </submittedName>
</protein>
<keyword evidence="2 4" id="KW-0238">DNA-binding</keyword>
<dbReference type="RefSeq" id="WP_192039065.1">
    <property type="nucleotide sequence ID" value="NZ_JACYWE010000004.1"/>
</dbReference>
<evidence type="ECO:0000256" key="2">
    <source>
        <dbReference type="ARBA" id="ARBA00023125"/>
    </source>
</evidence>
<comment type="caution">
    <text evidence="6">The sequence shown here is derived from an EMBL/GenBank/DDBJ whole genome shotgun (WGS) entry which is preliminary data.</text>
</comment>
<keyword evidence="7" id="KW-1185">Reference proteome</keyword>
<proteinExistence type="predicted"/>
<dbReference type="InterPro" id="IPR009057">
    <property type="entry name" value="Homeodomain-like_sf"/>
</dbReference>
<evidence type="ECO:0000256" key="1">
    <source>
        <dbReference type="ARBA" id="ARBA00023015"/>
    </source>
</evidence>
<dbReference type="PANTHER" id="PTHR30055">
    <property type="entry name" value="HTH-TYPE TRANSCRIPTIONAL REGULATOR RUTR"/>
    <property type="match status" value="1"/>
</dbReference>
<feature type="DNA-binding region" description="H-T-H motif" evidence="4">
    <location>
        <begin position="39"/>
        <end position="58"/>
    </location>
</feature>
<dbReference type="Pfam" id="PF18556">
    <property type="entry name" value="TetR_C_35"/>
    <property type="match status" value="1"/>
</dbReference>
<dbReference type="GO" id="GO:0000976">
    <property type="term" value="F:transcription cis-regulatory region binding"/>
    <property type="evidence" value="ECO:0007669"/>
    <property type="project" value="TreeGrafter"/>
</dbReference>
<accession>A0A927PMA2</accession>
<gene>
    <name evidence="6" type="ORF">HT102_08955</name>
</gene>
<organism evidence="6 7">
    <name type="scientific">Lolliginicoccus lacisalsi</name>
    <dbReference type="NCBI Taxonomy" id="2742202"/>
    <lineage>
        <taxon>Bacteria</taxon>
        <taxon>Bacillati</taxon>
        <taxon>Actinomycetota</taxon>
        <taxon>Actinomycetes</taxon>
        <taxon>Mycobacteriales</taxon>
        <taxon>Hoyosellaceae</taxon>
        <taxon>Lolliginicoccus</taxon>
    </lineage>
</organism>
<dbReference type="PANTHER" id="PTHR30055:SF234">
    <property type="entry name" value="HTH-TYPE TRANSCRIPTIONAL REGULATOR BETI"/>
    <property type="match status" value="1"/>
</dbReference>
<evidence type="ECO:0000256" key="4">
    <source>
        <dbReference type="PROSITE-ProRule" id="PRU00335"/>
    </source>
</evidence>
<name>A0A927PMA2_9ACTN</name>
<feature type="domain" description="HTH tetR-type" evidence="5">
    <location>
        <begin position="16"/>
        <end position="76"/>
    </location>
</feature>
<dbReference type="Gene3D" id="1.10.357.10">
    <property type="entry name" value="Tetracycline Repressor, domain 2"/>
    <property type="match status" value="1"/>
</dbReference>
<dbReference type="GO" id="GO:0003700">
    <property type="term" value="F:DNA-binding transcription factor activity"/>
    <property type="evidence" value="ECO:0007669"/>
    <property type="project" value="TreeGrafter"/>
</dbReference>
<evidence type="ECO:0000259" key="5">
    <source>
        <dbReference type="PROSITE" id="PS50977"/>
    </source>
</evidence>
<dbReference type="PROSITE" id="PS50977">
    <property type="entry name" value="HTH_TETR_2"/>
    <property type="match status" value="1"/>
</dbReference>
<keyword evidence="3" id="KW-0804">Transcription</keyword>